<keyword evidence="3" id="KW-0813">Transport</keyword>
<evidence type="ECO:0000256" key="4">
    <source>
        <dbReference type="ARBA" id="ARBA00022729"/>
    </source>
</evidence>
<gene>
    <name evidence="8" type="ORF">LR394_29315</name>
</gene>
<evidence type="ECO:0000256" key="2">
    <source>
        <dbReference type="ARBA" id="ARBA00008814"/>
    </source>
</evidence>
<dbReference type="PROSITE" id="PS51257">
    <property type="entry name" value="PROKAR_LIPOPROTEIN"/>
    <property type="match status" value="1"/>
</dbReference>
<keyword evidence="9" id="KW-1185">Reference proteome</keyword>
<evidence type="ECO:0000313" key="8">
    <source>
        <dbReference type="EMBL" id="MCD5315011.1"/>
    </source>
</evidence>
<dbReference type="PANTHER" id="PTHR30532">
    <property type="entry name" value="IRON III DICITRATE-BINDING PERIPLASMIC PROTEIN"/>
    <property type="match status" value="1"/>
</dbReference>
<dbReference type="AlphaFoldDB" id="A0A9X1SWP1"/>
<protein>
    <submittedName>
        <fullName evidence="8">Iron-siderophore ABC transporter substrate-binding protein</fullName>
    </submittedName>
</protein>
<dbReference type="GO" id="GO:0030288">
    <property type="term" value="C:outer membrane-bounded periplasmic space"/>
    <property type="evidence" value="ECO:0007669"/>
    <property type="project" value="TreeGrafter"/>
</dbReference>
<proteinExistence type="inferred from homology"/>
<dbReference type="RefSeq" id="WP_231447817.1">
    <property type="nucleotide sequence ID" value="NZ_JAJOMB010000019.1"/>
</dbReference>
<dbReference type="Proteomes" id="UP001138997">
    <property type="component" value="Unassembled WGS sequence"/>
</dbReference>
<feature type="region of interest" description="Disordered" evidence="5">
    <location>
        <begin position="28"/>
        <end position="65"/>
    </location>
</feature>
<comment type="caution">
    <text evidence="8">The sequence shown here is derived from an EMBL/GenBank/DDBJ whole genome shotgun (WGS) entry which is preliminary data.</text>
</comment>
<feature type="signal peptide" evidence="6">
    <location>
        <begin position="1"/>
        <end position="25"/>
    </location>
</feature>
<dbReference type="Gene3D" id="3.40.50.1980">
    <property type="entry name" value="Nitrogenase molybdenum iron protein domain"/>
    <property type="match status" value="2"/>
</dbReference>
<evidence type="ECO:0000256" key="3">
    <source>
        <dbReference type="ARBA" id="ARBA00022448"/>
    </source>
</evidence>
<accession>A0A9X1SWP1</accession>
<dbReference type="EMBL" id="JAJOMB010000019">
    <property type="protein sequence ID" value="MCD5315011.1"/>
    <property type="molecule type" value="Genomic_DNA"/>
</dbReference>
<feature type="chain" id="PRO_5040954611" evidence="6">
    <location>
        <begin position="26"/>
        <end position="345"/>
    </location>
</feature>
<reference evidence="8" key="1">
    <citation type="submission" date="2021-11" db="EMBL/GenBank/DDBJ databases">
        <title>Streptomyces corallinus and Kineosporia corallina sp. nov., two new coral-derived marine actinobacteria.</title>
        <authorList>
            <person name="Buangrab K."/>
            <person name="Sutthacheep M."/>
            <person name="Yeemin T."/>
            <person name="Harunari E."/>
            <person name="Igarashi Y."/>
            <person name="Sripreechasak P."/>
            <person name="Kanchanasin P."/>
            <person name="Tanasupawat S."/>
            <person name="Phongsopitanun W."/>
        </authorList>
    </citation>
    <scope>NUCLEOTIDE SEQUENCE</scope>
    <source>
        <strain evidence="8">JCM 31032</strain>
    </source>
</reference>
<keyword evidence="4 6" id="KW-0732">Signal</keyword>
<organism evidence="8 9">
    <name type="scientific">Kineosporia babensis</name>
    <dbReference type="NCBI Taxonomy" id="499548"/>
    <lineage>
        <taxon>Bacteria</taxon>
        <taxon>Bacillati</taxon>
        <taxon>Actinomycetota</taxon>
        <taxon>Actinomycetes</taxon>
        <taxon>Kineosporiales</taxon>
        <taxon>Kineosporiaceae</taxon>
        <taxon>Kineosporia</taxon>
    </lineage>
</organism>
<dbReference type="CDD" id="cd01146">
    <property type="entry name" value="FhuD"/>
    <property type="match status" value="1"/>
</dbReference>
<dbReference type="GO" id="GO:1901678">
    <property type="term" value="P:iron coordination entity transport"/>
    <property type="evidence" value="ECO:0007669"/>
    <property type="project" value="UniProtKB-ARBA"/>
</dbReference>
<sequence length="345" mass="36242">MKNRTPVRPFLAVSCVISAVLVLGACGGGSTEPESAGPSTTNVSGEYVTPRTMPEGKGSTEDDGVFPRTVVHFQGETKLDAEPERVVVISTGQADALLTLGVVPVGSTSGEGAEMIPQYLKDAFPEDAQALDDVTSVGDRFAPDLESVANLDPDLILMNTAGKDAGQMYASLNAIAPTVATQGTGLYWKQDLLLLADSLGQRQSAESWLDEYQTEAATFGESLSEPGNVSFLRLNSDRTRVFGVASFSGSVAEDIGLARPESQTFTDETSLDISSEQLDLADGDHLFYGVQGGDDSQLTGLPLWDSLAAVQADTAVSVDDDTFYLNTGPTAARGILSTLQETLGS</sequence>
<name>A0A9X1SWP1_9ACTN</name>
<comment type="subcellular location">
    <subcellularLocation>
        <location evidence="1">Cell envelope</location>
    </subcellularLocation>
</comment>
<dbReference type="PANTHER" id="PTHR30532:SF25">
    <property type="entry name" value="IRON(III) DICITRATE-BINDING PERIPLASMIC PROTEIN"/>
    <property type="match status" value="1"/>
</dbReference>
<feature type="domain" description="Fe/B12 periplasmic-binding" evidence="7">
    <location>
        <begin position="85"/>
        <end position="345"/>
    </location>
</feature>
<dbReference type="PROSITE" id="PS50983">
    <property type="entry name" value="FE_B12_PBP"/>
    <property type="match status" value="1"/>
</dbReference>
<dbReference type="InterPro" id="IPR051313">
    <property type="entry name" value="Bact_iron-sidero_bind"/>
</dbReference>
<evidence type="ECO:0000313" key="9">
    <source>
        <dbReference type="Proteomes" id="UP001138997"/>
    </source>
</evidence>
<evidence type="ECO:0000256" key="6">
    <source>
        <dbReference type="SAM" id="SignalP"/>
    </source>
</evidence>
<dbReference type="Pfam" id="PF01497">
    <property type="entry name" value="Peripla_BP_2"/>
    <property type="match status" value="1"/>
</dbReference>
<dbReference type="SUPFAM" id="SSF53807">
    <property type="entry name" value="Helical backbone' metal receptor"/>
    <property type="match status" value="1"/>
</dbReference>
<evidence type="ECO:0000259" key="7">
    <source>
        <dbReference type="PROSITE" id="PS50983"/>
    </source>
</evidence>
<evidence type="ECO:0000256" key="1">
    <source>
        <dbReference type="ARBA" id="ARBA00004196"/>
    </source>
</evidence>
<comment type="similarity">
    <text evidence="2">Belongs to the bacterial solute-binding protein 8 family.</text>
</comment>
<dbReference type="InterPro" id="IPR002491">
    <property type="entry name" value="ABC_transptr_periplasmic_BD"/>
</dbReference>
<evidence type="ECO:0000256" key="5">
    <source>
        <dbReference type="SAM" id="MobiDB-lite"/>
    </source>
</evidence>